<feature type="region of interest" description="Disordered" evidence="1">
    <location>
        <begin position="282"/>
        <end position="321"/>
    </location>
</feature>
<organism evidence="3 4">
    <name type="scientific">Streptomyces glomeratus</name>
    <dbReference type="NCBI Taxonomy" id="284452"/>
    <lineage>
        <taxon>Bacteria</taxon>
        <taxon>Bacillati</taxon>
        <taxon>Actinomycetota</taxon>
        <taxon>Actinomycetes</taxon>
        <taxon>Kitasatosporales</taxon>
        <taxon>Streptomycetaceae</taxon>
        <taxon>Streptomyces</taxon>
    </lineage>
</organism>
<proteinExistence type="predicted"/>
<comment type="caution">
    <text evidence="3">The sequence shown here is derived from an EMBL/GenBank/DDBJ whole genome shotgun (WGS) entry which is preliminary data.</text>
</comment>
<keyword evidence="4" id="KW-1185">Reference proteome</keyword>
<sequence length="321" mass="34668">MCARVLLTGWFSFLEGEATAGDVLALRRVEEVLRREGIDYDVAWSAGFRPSALHLDEVRPPAYTHLVFVCGPLHGPRVEELHQRFAHCVRIAVGTSVLDPEDPAVSGFHQVLARDAPAAEPGPDLAAHAPVEPATPVVGVILTYGQQEYGARRRHAEAAEELTGWLKEKDCACLELETRLDSSDWRLCATPGQVQSVLARMDLVVTDRLHGLVLALRGGVPALAVDPVSGGAKLTAQAEACGWPALVPVDRLSTRRLDHWWHWCLTSGRVAARQVRREFLEDPESDSAAGLVAALSERPETAGTRGGQVDRGTTPSPGGGR</sequence>
<feature type="domain" description="Polysaccharide pyruvyl transferase" evidence="2">
    <location>
        <begin position="189"/>
        <end position="226"/>
    </location>
</feature>
<dbReference type="EMBL" id="BAAAUF010000016">
    <property type="protein sequence ID" value="GAA3038757.1"/>
    <property type="molecule type" value="Genomic_DNA"/>
</dbReference>
<evidence type="ECO:0000313" key="3">
    <source>
        <dbReference type="EMBL" id="GAA3038757.1"/>
    </source>
</evidence>
<accession>A0ABP6LGQ3</accession>
<evidence type="ECO:0000259" key="2">
    <source>
        <dbReference type="Pfam" id="PF04230"/>
    </source>
</evidence>
<evidence type="ECO:0000256" key="1">
    <source>
        <dbReference type="SAM" id="MobiDB-lite"/>
    </source>
</evidence>
<dbReference type="GO" id="GO:0016740">
    <property type="term" value="F:transferase activity"/>
    <property type="evidence" value="ECO:0007669"/>
    <property type="project" value="UniProtKB-KW"/>
</dbReference>
<keyword evidence="3" id="KW-0808">Transferase</keyword>
<feature type="compositionally biased region" description="Polar residues" evidence="1">
    <location>
        <begin position="311"/>
        <end position="321"/>
    </location>
</feature>
<protein>
    <submittedName>
        <fullName evidence="3">Polysaccharide pyruvyl transferase family protein</fullName>
    </submittedName>
</protein>
<reference evidence="4" key="1">
    <citation type="journal article" date="2019" name="Int. J. Syst. Evol. Microbiol.">
        <title>The Global Catalogue of Microorganisms (GCM) 10K type strain sequencing project: providing services to taxonomists for standard genome sequencing and annotation.</title>
        <authorList>
            <consortium name="The Broad Institute Genomics Platform"/>
            <consortium name="The Broad Institute Genome Sequencing Center for Infectious Disease"/>
            <person name="Wu L."/>
            <person name="Ma J."/>
        </authorList>
    </citation>
    <scope>NUCLEOTIDE SEQUENCE [LARGE SCALE GENOMIC DNA]</scope>
    <source>
        <strain evidence="4">JCM 9091</strain>
    </source>
</reference>
<dbReference type="InterPro" id="IPR007345">
    <property type="entry name" value="Polysacch_pyruvyl_Trfase"/>
</dbReference>
<name>A0ABP6LGQ3_9ACTN</name>
<dbReference type="Proteomes" id="UP001501532">
    <property type="component" value="Unassembled WGS sequence"/>
</dbReference>
<evidence type="ECO:0000313" key="4">
    <source>
        <dbReference type="Proteomes" id="UP001501532"/>
    </source>
</evidence>
<dbReference type="Pfam" id="PF04230">
    <property type="entry name" value="PS_pyruv_trans"/>
    <property type="match status" value="1"/>
</dbReference>
<dbReference type="RefSeq" id="WP_234518726.1">
    <property type="nucleotide sequence ID" value="NZ_BAAAUF010000016.1"/>
</dbReference>
<gene>
    <name evidence="3" type="ORF">GCM10010448_21470</name>
</gene>